<comment type="pathway">
    <text evidence="1">Protein modification; protein glycosylation.</text>
</comment>
<dbReference type="Gene3D" id="3.40.50.11380">
    <property type="match status" value="1"/>
</dbReference>
<dbReference type="GO" id="GO:0016757">
    <property type="term" value="F:glycosyltransferase activity"/>
    <property type="evidence" value="ECO:0007669"/>
    <property type="project" value="UniProtKB-KW"/>
</dbReference>
<evidence type="ECO:0000259" key="6">
    <source>
        <dbReference type="Pfam" id="PF18254"/>
    </source>
</evidence>
<dbReference type="PANTHER" id="PTHR44835">
    <property type="entry name" value="UDP-N-ACETYLGLUCOSAMINE--PEPTIDE N-ACETYLGLUCOSAMINYLTRANSFERASE SPINDLY-RELATED"/>
    <property type="match status" value="1"/>
</dbReference>
<evidence type="ECO:0000256" key="3">
    <source>
        <dbReference type="ARBA" id="ARBA00022679"/>
    </source>
</evidence>
<dbReference type="Proteomes" id="UP000005519">
    <property type="component" value="Unassembled WGS sequence"/>
</dbReference>
<feature type="region of interest" description="Disordered" evidence="4">
    <location>
        <begin position="641"/>
        <end position="717"/>
    </location>
</feature>
<dbReference type="AlphaFoldDB" id="C9PPA9"/>
<accession>C9PPA9</accession>
<dbReference type="InterPro" id="IPR040542">
    <property type="entry name" value="HMW1_D2"/>
</dbReference>
<gene>
    <name evidence="7" type="ORF">HMPREF0621_0833</name>
</gene>
<organism evidence="7 8">
    <name type="scientific">Pasteurella dagmatis ATCC 43325</name>
    <dbReference type="NCBI Taxonomy" id="667128"/>
    <lineage>
        <taxon>Bacteria</taxon>
        <taxon>Pseudomonadati</taxon>
        <taxon>Pseudomonadota</taxon>
        <taxon>Gammaproteobacteria</taxon>
        <taxon>Pasteurellales</taxon>
        <taxon>Pasteurellaceae</taxon>
        <taxon>Pasteurella</taxon>
    </lineage>
</organism>
<feature type="domain" description="HMW1C N-terminal" evidence="5">
    <location>
        <begin position="23"/>
        <end position="142"/>
    </location>
</feature>
<dbReference type="PANTHER" id="PTHR44835:SF1">
    <property type="entry name" value="PROTEIN O-GLCNAC TRANSFERASE"/>
    <property type="match status" value="1"/>
</dbReference>
<proteinExistence type="predicted"/>
<keyword evidence="8" id="KW-1185">Reference proteome</keyword>
<evidence type="ECO:0000313" key="7">
    <source>
        <dbReference type="EMBL" id="EEX50607.1"/>
    </source>
</evidence>
<evidence type="ECO:0000313" key="8">
    <source>
        <dbReference type="Proteomes" id="UP000005519"/>
    </source>
</evidence>
<dbReference type="Pfam" id="PF18071">
    <property type="entry name" value="HMW1C_N"/>
    <property type="match status" value="1"/>
</dbReference>
<dbReference type="STRING" id="667128.HMPREF0621_0833"/>
<sequence length="717" mass="80515">MNMICGVLVNKGVVMTDKKPNPSVNRFEHAVANKEYELACNELRAILNKLDTNFGALTDIEFDIPQQIQDSEYDTTVHFCTRMAVGITTLFQDPKLDISHKGFLSLITLQRWMHLIFASSPFINADHILQTYNTKADRESNLDIHIESSLSALFKFCLLYFPESNVNLSLDTLWKVQPEVCASLMFALQSPRFLGTSTAFNKRAAILQWFPEKLAQLNGFNGLPSGISHDVYMHCSYDIAENKHLVKKSLNQIIRKHLLQVGWQDRDVNQIKIDKKPVMVVLLEHFHAAHSIYRTHSTSMIAAREHFHLIGLGGESVDEAGRNVFDEFHLITGNTIFDKLLFVKQICEENNAAIVYMPSIGMDLITIFASNCRLAPIQAIALGHPATTHSEFIEYVVVEDDYVGSEDCFSETILRLPKDALPYVPSSAAPTSVEYSLRENPETVNIGIAATTMKLNPYFLNALKTIAEQANVKVHFYFTLGQSLGVTHPYIERFIKSYLGDTATVYPQLPYHDYLNVLYNCDMMLNPFPFGNTNGIIDMATLGLVGICKTGDEVHEHIDEGLFKRLGLPDWLIADSADEYVAQAIRLAENHQERIELRRHIIEKNGLQTLFTGDPSPLGNILLEKLNQWLAEQGQTAIVTPAKKTKKATTKSATTKTTKTRKKAEETKKADVKKTDSKKAEKATEAKNKVKKSTVKKVNTGQSTVKETRKSVKSTSV</sequence>
<dbReference type="Gene3D" id="3.40.50.2000">
    <property type="entry name" value="Glycogen Phosphorylase B"/>
    <property type="match status" value="1"/>
</dbReference>
<keyword evidence="3" id="KW-0808">Transferase</keyword>
<dbReference type="InterPro" id="IPR041109">
    <property type="entry name" value="HMW1C_N"/>
</dbReference>
<evidence type="ECO:0000256" key="4">
    <source>
        <dbReference type="SAM" id="MobiDB-lite"/>
    </source>
</evidence>
<reference evidence="7 8" key="1">
    <citation type="submission" date="2009-10" db="EMBL/GenBank/DDBJ databases">
        <authorList>
            <person name="Muzny D."/>
            <person name="Qin X."/>
            <person name="Deng J."/>
            <person name="Jiang H."/>
            <person name="Liu Y."/>
            <person name="Qu J."/>
            <person name="Song X.-Z."/>
            <person name="Zhang L."/>
            <person name="Thornton R."/>
            <person name="Coyle M."/>
            <person name="Francisco L."/>
            <person name="Jackson L."/>
            <person name="Javaid M."/>
            <person name="Korchina V."/>
            <person name="Kovar C."/>
            <person name="Mata R."/>
            <person name="Mathew T."/>
            <person name="Ngo R."/>
            <person name="Nguyen L."/>
            <person name="Nguyen N."/>
            <person name="Okwuonu G."/>
            <person name="Ongeri F."/>
            <person name="Pham C."/>
            <person name="Simmons D."/>
            <person name="Wilczek-Boney K."/>
            <person name="Hale W."/>
            <person name="Jakkamsetti A."/>
            <person name="Pham P."/>
            <person name="Ruth R."/>
            <person name="San Lucas F."/>
            <person name="Warren J."/>
            <person name="Zhang J."/>
            <person name="Zhao Z."/>
            <person name="Zhou C."/>
            <person name="Zhu D."/>
            <person name="Lee S."/>
            <person name="Bess C."/>
            <person name="Blankenburg K."/>
            <person name="Forbes L."/>
            <person name="Fu Q."/>
            <person name="Gubbala S."/>
            <person name="Hirani K."/>
            <person name="Jayaseelan J.C."/>
            <person name="Lara F."/>
            <person name="Munidasa M."/>
            <person name="Palculict T."/>
            <person name="Patil S."/>
            <person name="Pu L.-L."/>
            <person name="Saada N."/>
            <person name="Tang L."/>
            <person name="Weissenberger G."/>
            <person name="Zhu Y."/>
            <person name="Hemphill L."/>
            <person name="Shang Y."/>
            <person name="Youmans B."/>
            <person name="Ayvaz T."/>
            <person name="Ross M."/>
            <person name="Santibanez J."/>
            <person name="Aqrawi P."/>
            <person name="Gross S."/>
            <person name="Joshi V."/>
            <person name="Fowler G."/>
            <person name="Nazareth L."/>
            <person name="Reid J."/>
            <person name="Worley K."/>
            <person name="Petrosino J."/>
            <person name="Highlander S."/>
            <person name="Gibbs R."/>
        </authorList>
    </citation>
    <scope>NUCLEOTIDE SEQUENCE [LARGE SCALE GENOMIC DNA]</scope>
    <source>
        <strain evidence="7 8">ATCC 43325</strain>
    </source>
</reference>
<feature type="compositionally biased region" description="Basic and acidic residues" evidence="4">
    <location>
        <begin position="663"/>
        <end position="688"/>
    </location>
</feature>
<dbReference type="EMBL" id="ACZR01000009">
    <property type="protein sequence ID" value="EEX50607.1"/>
    <property type="molecule type" value="Genomic_DNA"/>
</dbReference>
<feature type="domain" description="HMW1" evidence="6">
    <location>
        <begin position="171"/>
        <end position="258"/>
    </location>
</feature>
<protein>
    <recommendedName>
        <fullName evidence="9">Adhesin</fullName>
    </recommendedName>
</protein>
<evidence type="ECO:0000256" key="2">
    <source>
        <dbReference type="ARBA" id="ARBA00022676"/>
    </source>
</evidence>
<dbReference type="HOGENOM" id="CLU_441347_0_0_6"/>
<name>C9PPA9_9PAST</name>
<keyword evidence="2" id="KW-0328">Glycosyltransferase</keyword>
<comment type="caution">
    <text evidence="7">The sequence shown here is derived from an EMBL/GenBank/DDBJ whole genome shotgun (WGS) entry which is preliminary data.</text>
</comment>
<dbReference type="InterPro" id="IPR051939">
    <property type="entry name" value="Glycosyltr_41/O-GlcNAc_trsf"/>
</dbReference>
<evidence type="ECO:0000256" key="1">
    <source>
        <dbReference type="ARBA" id="ARBA00004922"/>
    </source>
</evidence>
<evidence type="ECO:0000259" key="5">
    <source>
        <dbReference type="Pfam" id="PF18071"/>
    </source>
</evidence>
<evidence type="ECO:0008006" key="9">
    <source>
        <dbReference type="Google" id="ProtNLM"/>
    </source>
</evidence>
<dbReference type="Pfam" id="PF18254">
    <property type="entry name" value="HMw1_D2"/>
    <property type="match status" value="1"/>
</dbReference>